<keyword evidence="6" id="KW-1185">Reference proteome</keyword>
<comment type="caution">
    <text evidence="5">The sequence shown here is derived from an EMBL/GenBank/DDBJ whole genome shotgun (WGS) entry which is preliminary data.</text>
</comment>
<dbReference type="Proteomes" id="UP000673394">
    <property type="component" value="Unassembled WGS sequence"/>
</dbReference>
<evidence type="ECO:0000259" key="4">
    <source>
        <dbReference type="Pfam" id="PF16116"/>
    </source>
</evidence>
<organism evidence="5 6">
    <name type="scientific">Paenibacillus lignilyticus</name>
    <dbReference type="NCBI Taxonomy" id="1172615"/>
    <lineage>
        <taxon>Bacteria</taxon>
        <taxon>Bacillati</taxon>
        <taxon>Bacillota</taxon>
        <taxon>Bacilli</taxon>
        <taxon>Bacillales</taxon>
        <taxon>Paenibacillaceae</taxon>
        <taxon>Paenibacillus</taxon>
    </lineage>
</organism>
<dbReference type="InterPro" id="IPR017853">
    <property type="entry name" value="GH"/>
</dbReference>
<keyword evidence="1" id="KW-0378">Hydrolase</keyword>
<dbReference type="EMBL" id="JAGKSP010000001">
    <property type="protein sequence ID" value="MBP3961892.1"/>
    <property type="molecule type" value="Genomic_DNA"/>
</dbReference>
<feature type="domain" description="Glycoside hydrolase family 42 N-terminal" evidence="3">
    <location>
        <begin position="65"/>
        <end position="165"/>
    </location>
</feature>
<dbReference type="Pfam" id="PF02449">
    <property type="entry name" value="Glyco_hydro_42"/>
    <property type="match status" value="1"/>
</dbReference>
<evidence type="ECO:0000313" key="6">
    <source>
        <dbReference type="Proteomes" id="UP000673394"/>
    </source>
</evidence>
<dbReference type="InterPro" id="IPR013529">
    <property type="entry name" value="Glyco_hydro_42_N"/>
</dbReference>
<evidence type="ECO:0000259" key="3">
    <source>
        <dbReference type="Pfam" id="PF02449"/>
    </source>
</evidence>
<reference evidence="5 6" key="1">
    <citation type="submission" date="2021-04" db="EMBL/GenBank/DDBJ databases">
        <title>Paenibacillus sp. DLE-14 whole genome sequence.</title>
        <authorList>
            <person name="Ham Y.J."/>
        </authorList>
    </citation>
    <scope>NUCLEOTIDE SEQUENCE [LARGE SCALE GENOMIC DNA]</scope>
    <source>
        <strain evidence="5 6">DLE-14</strain>
    </source>
</reference>
<keyword evidence="2" id="KW-0326">Glycosidase</keyword>
<dbReference type="Gene3D" id="3.20.20.80">
    <property type="entry name" value="Glycosidases"/>
    <property type="match status" value="1"/>
</dbReference>
<evidence type="ECO:0000256" key="1">
    <source>
        <dbReference type="ARBA" id="ARBA00022801"/>
    </source>
</evidence>
<name>A0ABS5C7C4_9BACL</name>
<dbReference type="Pfam" id="PF16116">
    <property type="entry name" value="DUF4832"/>
    <property type="match status" value="1"/>
</dbReference>
<evidence type="ECO:0000256" key="2">
    <source>
        <dbReference type="ARBA" id="ARBA00023295"/>
    </source>
</evidence>
<dbReference type="InterPro" id="IPR032267">
    <property type="entry name" value="DUF4832"/>
</dbReference>
<accession>A0ABS5C7C4</accession>
<sequence>MYPKVIRDVLVNPGIGFMTFQRFNGDPLNPGTRHWTEGHPIEYQTYSGSLANADYPMTSLAYYRVYWKYLEPEEGEYRWDLIDTALSVARERKQTLQLRIAPYGVGESEDVPAWFRASIDSSSRPLPDAKWQVDPENPLYAKHFGRFIRLMGERYNGHPDLETVDMSIVSAWGEGESSHLLTEQTRAALVDAYTDTFIDTPLVMLLTDPYTNQYGLTKANVGYRMDCLGDMTEGAAHMLDCYPQQILQCGMQNAWKKGHISFESCGVMYSWFHRGVDIDYVIDQSLKWHMSSFNAKSSPVPREWESQVNRWLRSMGYRFALRKWTYPEVVKPGGKLDFTSWWENLGVAPIYRGFPLAVRLVNERSCKVYLTDADIRDWLPGDITYERSLDIPPDMPLGHYRLEVALVDRSTGEPAVRLASEGRQPDGWYSAGTVHVQTELDPPPSPLGEIVVSPWQ</sequence>
<dbReference type="SUPFAM" id="SSF51445">
    <property type="entry name" value="(Trans)glycosidases"/>
    <property type="match status" value="1"/>
</dbReference>
<gene>
    <name evidence="5" type="ORF">I8J30_04155</name>
</gene>
<protein>
    <submittedName>
        <fullName evidence="5">DUF4832 domain-containing protein</fullName>
    </submittedName>
</protein>
<evidence type="ECO:0000313" key="5">
    <source>
        <dbReference type="EMBL" id="MBP3961892.1"/>
    </source>
</evidence>
<proteinExistence type="predicted"/>
<dbReference type="RefSeq" id="WP_210655619.1">
    <property type="nucleotide sequence ID" value="NZ_JAGKSP010000001.1"/>
</dbReference>
<feature type="domain" description="DUF4832" evidence="4">
    <location>
        <begin position="283"/>
        <end position="417"/>
    </location>
</feature>